<gene>
    <name evidence="3" type="ORF">GLP15_4733</name>
</gene>
<feature type="chain" id="PRO_5003145115" evidence="2">
    <location>
        <begin position="17"/>
        <end position="531"/>
    </location>
</feature>
<dbReference type="Pfam" id="PF03302">
    <property type="entry name" value="VSP"/>
    <property type="match status" value="1"/>
</dbReference>
<keyword evidence="1" id="KW-0812">Transmembrane</keyword>
<dbReference type="PANTHER" id="PTHR23275:SF100">
    <property type="entry name" value="EGF-LIKE DOMAIN-CONTAINING PROTEIN"/>
    <property type="match status" value="1"/>
</dbReference>
<proteinExistence type="predicted"/>
<dbReference type="InterPro" id="IPR009030">
    <property type="entry name" value="Growth_fac_rcpt_cys_sf"/>
</dbReference>
<protein>
    <submittedName>
        <fullName evidence="3">VSP with INR</fullName>
    </submittedName>
</protein>
<feature type="signal peptide" evidence="2">
    <location>
        <begin position="1"/>
        <end position="16"/>
    </location>
</feature>
<feature type="transmembrane region" description="Helical" evidence="1">
    <location>
        <begin position="502"/>
        <end position="526"/>
    </location>
</feature>
<dbReference type="VEuPathDB" id="GiardiaDB:GLP15_4733"/>
<dbReference type="SUPFAM" id="SSF57184">
    <property type="entry name" value="Growth factor receptor domain"/>
    <property type="match status" value="2"/>
</dbReference>
<dbReference type="Gene3D" id="2.10.220.10">
    <property type="entry name" value="Hormone Receptor, Insulin-like Growth Factor Receptor 1, Chain A, domain 2"/>
    <property type="match status" value="1"/>
</dbReference>
<dbReference type="EMBL" id="ACVC01000729">
    <property type="protein sequence ID" value="EFO60833.1"/>
    <property type="molecule type" value="Genomic_DNA"/>
</dbReference>
<dbReference type="AlphaFoldDB" id="E1F9N2"/>
<accession>E1F9N2</accession>
<sequence>MLVGVILLFAVAVSQCTPGENGCDTCDSGNTKCTKCTAGSGNGSDQEYLTDDGRCVTKAECVAGNGHYVVNEPDPSSGRMCKACAKDTKPNIDGTQCFICPDANCERCNQNNVCARCNNGEPPADGACPVAGKGCHSSCDGCTEDAMTNQANKCTGCKEGLYLKPEPTDGQSGTCLTAADCTSDQTHFTKEKAGDSKKMCLPCNDATHGITDCKKCTLKTLSEGAEPIVVCSECADKWLTPPGNACLESCPAGTHVDNVNGVSVCTPCHDTCAECNGNADAASCTACYPGYSLLYGSGIAGTCVKECTGEFGANCADGQCTADIGGAKYCAQCKDGYAPIDGICTAVTPAGRASVCTAAGGKCTACTGDYALMSGGCYGVAKLPGKSICTLASNGKCTMCAANKQAPIQEKCPECSEGCAKCADSNACTECYSGYYKGAGNKCFKCTANDNNGIEGVPNCVSCAPPSGNQGPVTCYVKADGTSGGDDGTGGSTNKSGLSTGAIAGIAVAVVIVIGGLVGFLCWWFICRGKA</sequence>
<keyword evidence="1" id="KW-1133">Transmembrane helix</keyword>
<dbReference type="OMA" id="KCTANDN"/>
<dbReference type="Proteomes" id="UP000008974">
    <property type="component" value="Unassembled WGS sequence"/>
</dbReference>
<evidence type="ECO:0000256" key="2">
    <source>
        <dbReference type="SAM" id="SignalP"/>
    </source>
</evidence>
<keyword evidence="2" id="KW-0732">Signal</keyword>
<reference evidence="3 4" key="1">
    <citation type="journal article" date="2010" name="BMC Genomics">
        <title>Genome analysis and comparative genomics of a Giardia intestinalis assemblage E isolate.</title>
        <authorList>
            <person name="Jerlstrom-Hultqvist J."/>
            <person name="Franzen O."/>
            <person name="Ankarklev J."/>
            <person name="Xu F."/>
            <person name="Nohynkova E."/>
            <person name="Andersson J.O."/>
            <person name="Svard S.G."/>
            <person name="Andersson B."/>
        </authorList>
    </citation>
    <scope>NUCLEOTIDE SEQUENCE [LARGE SCALE GENOMIC DNA]</scope>
    <source>
        <strain evidence="3 4">P15</strain>
    </source>
</reference>
<comment type="caution">
    <text evidence="3">The sequence shown here is derived from an EMBL/GenBank/DDBJ whole genome shotgun (WGS) entry which is preliminary data.</text>
</comment>
<dbReference type="OrthoDB" id="300641at2759"/>
<dbReference type="InterPro" id="IPR052798">
    <property type="entry name" value="Giardia_VSA"/>
</dbReference>
<dbReference type="InterPro" id="IPR006212">
    <property type="entry name" value="Furin_repeat"/>
</dbReference>
<evidence type="ECO:0000313" key="4">
    <source>
        <dbReference type="Proteomes" id="UP000008974"/>
    </source>
</evidence>
<organism evidence="3 4">
    <name type="scientific">Giardia intestinalis (strain P15)</name>
    <name type="common">Giardia lamblia</name>
    <dbReference type="NCBI Taxonomy" id="658858"/>
    <lineage>
        <taxon>Eukaryota</taxon>
        <taxon>Metamonada</taxon>
        <taxon>Diplomonadida</taxon>
        <taxon>Hexamitidae</taxon>
        <taxon>Giardiinae</taxon>
        <taxon>Giardia</taxon>
    </lineage>
</organism>
<dbReference type="PANTHER" id="PTHR23275">
    <property type="entry name" value="CABRIOLET.-RELATED"/>
    <property type="match status" value="1"/>
</dbReference>
<name>E1F9N2_GIAIA</name>
<keyword evidence="1" id="KW-0472">Membrane</keyword>
<dbReference type="InterPro" id="IPR005127">
    <property type="entry name" value="Giardia_VSP"/>
</dbReference>
<evidence type="ECO:0000313" key="3">
    <source>
        <dbReference type="EMBL" id="EFO60833.1"/>
    </source>
</evidence>
<evidence type="ECO:0000256" key="1">
    <source>
        <dbReference type="SAM" id="Phobius"/>
    </source>
</evidence>
<dbReference type="SMART" id="SM00261">
    <property type="entry name" value="FU"/>
    <property type="match status" value="5"/>
</dbReference>
<dbReference type="CDD" id="cd00064">
    <property type="entry name" value="FU"/>
    <property type="match status" value="1"/>
</dbReference>